<evidence type="ECO:0000313" key="7">
    <source>
        <dbReference type="RefSeq" id="XP_013879700.1"/>
    </source>
</evidence>
<dbReference type="GO" id="GO:0000122">
    <property type="term" value="P:negative regulation of transcription by RNA polymerase II"/>
    <property type="evidence" value="ECO:0007669"/>
    <property type="project" value="TreeGrafter"/>
</dbReference>
<evidence type="ECO:0000256" key="5">
    <source>
        <dbReference type="SAM" id="MobiDB-lite"/>
    </source>
</evidence>
<dbReference type="Proteomes" id="UP000192220">
    <property type="component" value="Unplaced"/>
</dbReference>
<dbReference type="PANTHER" id="PTHR16770">
    <property type="entry name" value="PROTEIN RIPPLY-LIKE"/>
    <property type="match status" value="1"/>
</dbReference>
<dbReference type="OrthoDB" id="5978888at2759"/>
<keyword evidence="6" id="KW-1185">Reference proteome</keyword>
<keyword evidence="3" id="KW-0217">Developmental protein</keyword>
<dbReference type="RefSeq" id="XP_013879700.1">
    <property type="nucleotide sequence ID" value="XM_014024246.1"/>
</dbReference>
<protein>
    <submittedName>
        <fullName evidence="7">Protein ripply2</fullName>
    </submittedName>
</protein>
<evidence type="ECO:0000313" key="6">
    <source>
        <dbReference type="Proteomes" id="UP000192220"/>
    </source>
</evidence>
<comment type="similarity">
    <text evidence="2">Belongs to the ripply family.</text>
</comment>
<dbReference type="PANTHER" id="PTHR16770:SF3">
    <property type="entry name" value="PROTEIN RIPPLY2"/>
    <property type="match status" value="1"/>
</dbReference>
<dbReference type="GeneID" id="106528956"/>
<dbReference type="GO" id="GO:0005634">
    <property type="term" value="C:nucleus"/>
    <property type="evidence" value="ECO:0007669"/>
    <property type="project" value="UniProtKB-SubCell"/>
</dbReference>
<reference evidence="7" key="1">
    <citation type="submission" date="2025-08" db="UniProtKB">
        <authorList>
            <consortium name="RefSeq"/>
        </authorList>
    </citation>
    <scope>IDENTIFICATION</scope>
    <source>
        <strain evidence="7">Quisiro</strain>
        <tissue evidence="7">Liver</tissue>
    </source>
</reference>
<sequence>MERNQPSSGALSAGHNQQSGFWRPWDKTEGEPPQRTAPSLRADLYAQPKTQQLLHPVKLFWPKSRCFDYLYRDAEALLRSYPIQATICPHEDSSVDEESEDEEEEAEQKQD</sequence>
<organism evidence="6 7">
    <name type="scientific">Austrofundulus limnaeus</name>
    <name type="common">Annual killifish</name>
    <dbReference type="NCBI Taxonomy" id="52670"/>
    <lineage>
        <taxon>Eukaryota</taxon>
        <taxon>Metazoa</taxon>
        <taxon>Chordata</taxon>
        <taxon>Craniata</taxon>
        <taxon>Vertebrata</taxon>
        <taxon>Euteleostomi</taxon>
        <taxon>Actinopterygii</taxon>
        <taxon>Neopterygii</taxon>
        <taxon>Teleostei</taxon>
        <taxon>Neoteleostei</taxon>
        <taxon>Acanthomorphata</taxon>
        <taxon>Ovalentaria</taxon>
        <taxon>Atherinomorphae</taxon>
        <taxon>Cyprinodontiformes</taxon>
        <taxon>Rivulidae</taxon>
        <taxon>Austrofundulus</taxon>
    </lineage>
</organism>
<evidence type="ECO:0000256" key="1">
    <source>
        <dbReference type="ARBA" id="ARBA00004123"/>
    </source>
</evidence>
<evidence type="ECO:0000256" key="2">
    <source>
        <dbReference type="ARBA" id="ARBA00006944"/>
    </source>
</evidence>
<feature type="region of interest" description="Disordered" evidence="5">
    <location>
        <begin position="87"/>
        <end position="111"/>
    </location>
</feature>
<dbReference type="KEGG" id="alim:106528956"/>
<feature type="region of interest" description="Disordered" evidence="5">
    <location>
        <begin position="1"/>
        <end position="41"/>
    </location>
</feature>
<keyword evidence="4" id="KW-0539">Nucleus</keyword>
<dbReference type="GO" id="GO:0009880">
    <property type="term" value="P:embryonic pattern specification"/>
    <property type="evidence" value="ECO:0007669"/>
    <property type="project" value="TreeGrafter"/>
</dbReference>
<name>A0A2I4CI77_AUSLI</name>
<evidence type="ECO:0000256" key="4">
    <source>
        <dbReference type="ARBA" id="ARBA00023242"/>
    </source>
</evidence>
<evidence type="ECO:0000256" key="3">
    <source>
        <dbReference type="ARBA" id="ARBA00022473"/>
    </source>
</evidence>
<feature type="compositionally biased region" description="Acidic residues" evidence="5">
    <location>
        <begin position="94"/>
        <end position="111"/>
    </location>
</feature>
<proteinExistence type="inferred from homology"/>
<dbReference type="Pfam" id="PF14998">
    <property type="entry name" value="Ripply"/>
    <property type="match status" value="1"/>
</dbReference>
<gene>
    <name evidence="7" type="primary">LOC106528956</name>
</gene>
<dbReference type="InterPro" id="IPR028127">
    <property type="entry name" value="Ripply_fam"/>
</dbReference>
<comment type="subcellular location">
    <subcellularLocation>
        <location evidence="1">Nucleus</location>
    </subcellularLocation>
</comment>
<dbReference type="STRING" id="52670.A0A2I4CI77"/>
<dbReference type="AlphaFoldDB" id="A0A2I4CI77"/>
<dbReference type="InParanoid" id="A0A2I4CI77"/>
<feature type="compositionally biased region" description="Polar residues" evidence="5">
    <location>
        <begin position="1"/>
        <end position="20"/>
    </location>
</feature>
<accession>A0A2I4CI77</accession>